<evidence type="ECO:0000256" key="1">
    <source>
        <dbReference type="ARBA" id="ARBA00004123"/>
    </source>
</evidence>
<feature type="active site" description="Glycyl thioester intermediate" evidence="11">
    <location>
        <position position="195"/>
    </location>
</feature>
<dbReference type="InterPro" id="IPR033127">
    <property type="entry name" value="UBQ-activ_enz_E1_Cys_AS"/>
</dbReference>
<evidence type="ECO:0000256" key="9">
    <source>
        <dbReference type="ARBA" id="ARBA00022840"/>
    </source>
</evidence>
<protein>
    <recommendedName>
        <fullName evidence="18">Ubiquitin-activating enzyme E1-like</fullName>
    </recommendedName>
</protein>
<dbReference type="EMBL" id="MU865915">
    <property type="protein sequence ID" value="KAK4455231.1"/>
    <property type="molecule type" value="Genomic_DNA"/>
</dbReference>
<dbReference type="GO" id="GO:0019948">
    <property type="term" value="F:SUMO activating enzyme activity"/>
    <property type="evidence" value="ECO:0007669"/>
    <property type="project" value="TreeGrafter"/>
</dbReference>
<evidence type="ECO:0000256" key="5">
    <source>
        <dbReference type="ARBA" id="ARBA00022723"/>
    </source>
</evidence>
<dbReference type="InterPro" id="IPR000594">
    <property type="entry name" value="ThiF_NAD_FAD-bd"/>
</dbReference>
<feature type="domain" description="Ubiquitin-activating enzyme SCCH" evidence="14">
    <location>
        <begin position="332"/>
        <end position="393"/>
    </location>
</feature>
<dbReference type="Pfam" id="PF10585">
    <property type="entry name" value="UBA_E1_SCCH"/>
    <property type="match status" value="1"/>
</dbReference>
<dbReference type="GO" id="GO:0005524">
    <property type="term" value="F:ATP binding"/>
    <property type="evidence" value="ECO:0007669"/>
    <property type="project" value="UniProtKB-KW"/>
</dbReference>
<keyword evidence="9" id="KW-0067">ATP-binding</keyword>
<evidence type="ECO:0000256" key="7">
    <source>
        <dbReference type="ARBA" id="ARBA00022786"/>
    </source>
</evidence>
<keyword evidence="5" id="KW-0479">Metal-binding</keyword>
<evidence type="ECO:0000256" key="6">
    <source>
        <dbReference type="ARBA" id="ARBA00022741"/>
    </source>
</evidence>
<dbReference type="InterPro" id="IPR042449">
    <property type="entry name" value="Ub-E1_IAD_1"/>
</dbReference>
<dbReference type="GO" id="GO:0016740">
    <property type="term" value="F:transferase activity"/>
    <property type="evidence" value="ECO:0007669"/>
    <property type="project" value="UniProtKB-KW"/>
</dbReference>
<gene>
    <name evidence="16" type="ORF">QBC34DRAFT_109346</name>
</gene>
<evidence type="ECO:0000259" key="14">
    <source>
        <dbReference type="Pfam" id="PF10585"/>
    </source>
</evidence>
<feature type="domain" description="THIF-type NAD/FAD binding fold" evidence="13">
    <location>
        <begin position="30"/>
        <end position="456"/>
    </location>
</feature>
<dbReference type="SUPFAM" id="SSF69572">
    <property type="entry name" value="Activating enzymes of the ubiquitin-like proteins"/>
    <property type="match status" value="1"/>
</dbReference>
<evidence type="ECO:0000313" key="17">
    <source>
        <dbReference type="Proteomes" id="UP001321760"/>
    </source>
</evidence>
<evidence type="ECO:0000259" key="13">
    <source>
        <dbReference type="Pfam" id="PF00899"/>
    </source>
</evidence>
<accession>A0AAV9H316</accession>
<comment type="pathway">
    <text evidence="2">Protein modification; protein sumoylation.</text>
</comment>
<dbReference type="FunFam" id="3.50.50.80:FF:000002">
    <property type="entry name" value="SUMO-activating enzyme subunit 2"/>
    <property type="match status" value="1"/>
</dbReference>
<comment type="similarity">
    <text evidence="3">Belongs to the ubiquitin-activating E1 family.</text>
</comment>
<dbReference type="PROSITE" id="PS00865">
    <property type="entry name" value="UBIQUITIN_ACTIVAT_2"/>
    <property type="match status" value="1"/>
</dbReference>
<keyword evidence="8" id="KW-0862">Zinc</keyword>
<dbReference type="FunFam" id="3.40.50.720:FF:000618">
    <property type="entry name" value="SUMO-activating enzyme subunit 2"/>
    <property type="match status" value="1"/>
</dbReference>
<dbReference type="CDD" id="cd01489">
    <property type="entry name" value="Uba2_SUMO"/>
    <property type="match status" value="1"/>
</dbReference>
<dbReference type="Gene3D" id="1.10.10.520">
    <property type="entry name" value="Ubiquitin activating enzymes (Uba3). Chain: B, domain 2"/>
    <property type="match status" value="1"/>
</dbReference>
<evidence type="ECO:0000256" key="8">
    <source>
        <dbReference type="ARBA" id="ARBA00022833"/>
    </source>
</evidence>
<name>A0AAV9H316_9PEZI</name>
<dbReference type="GO" id="GO:0005737">
    <property type="term" value="C:cytoplasm"/>
    <property type="evidence" value="ECO:0007669"/>
    <property type="project" value="TreeGrafter"/>
</dbReference>
<dbReference type="AlphaFoldDB" id="A0AAV9H316"/>
<keyword evidence="17" id="KW-1185">Reference proteome</keyword>
<dbReference type="InterPro" id="IPR035985">
    <property type="entry name" value="Ubiquitin-activating_enz"/>
</dbReference>
<keyword evidence="6" id="KW-0547">Nucleotide-binding</keyword>
<evidence type="ECO:0000256" key="2">
    <source>
        <dbReference type="ARBA" id="ARBA00004718"/>
    </source>
</evidence>
<evidence type="ECO:0008006" key="18">
    <source>
        <dbReference type="Google" id="ProtNLM"/>
    </source>
</evidence>
<comment type="caution">
    <text evidence="16">The sequence shown here is derived from an EMBL/GenBank/DDBJ whole genome shotgun (WGS) entry which is preliminary data.</text>
</comment>
<dbReference type="Proteomes" id="UP001321760">
    <property type="component" value="Unassembled WGS sequence"/>
</dbReference>
<evidence type="ECO:0000256" key="10">
    <source>
        <dbReference type="ARBA" id="ARBA00023242"/>
    </source>
</evidence>
<dbReference type="PANTHER" id="PTHR10953">
    <property type="entry name" value="UBIQUITIN-ACTIVATING ENZYME E1"/>
    <property type="match status" value="1"/>
</dbReference>
<dbReference type="InterPro" id="IPR028077">
    <property type="entry name" value="UAE_UbL_dom"/>
</dbReference>
<reference evidence="16" key="1">
    <citation type="journal article" date="2023" name="Mol. Phylogenet. Evol.">
        <title>Genome-scale phylogeny and comparative genomics of the fungal order Sordariales.</title>
        <authorList>
            <person name="Hensen N."/>
            <person name="Bonometti L."/>
            <person name="Westerberg I."/>
            <person name="Brannstrom I.O."/>
            <person name="Guillou S."/>
            <person name="Cros-Aarteil S."/>
            <person name="Calhoun S."/>
            <person name="Haridas S."/>
            <person name="Kuo A."/>
            <person name="Mondo S."/>
            <person name="Pangilinan J."/>
            <person name="Riley R."/>
            <person name="LaButti K."/>
            <person name="Andreopoulos B."/>
            <person name="Lipzen A."/>
            <person name="Chen C."/>
            <person name="Yan M."/>
            <person name="Daum C."/>
            <person name="Ng V."/>
            <person name="Clum A."/>
            <person name="Steindorff A."/>
            <person name="Ohm R.A."/>
            <person name="Martin F."/>
            <person name="Silar P."/>
            <person name="Natvig D.O."/>
            <person name="Lalanne C."/>
            <person name="Gautier V."/>
            <person name="Ament-Velasquez S.L."/>
            <person name="Kruys A."/>
            <person name="Hutchinson M.I."/>
            <person name="Powell A.J."/>
            <person name="Barry K."/>
            <person name="Miller A.N."/>
            <person name="Grigoriev I.V."/>
            <person name="Debuchy R."/>
            <person name="Gladieux P."/>
            <person name="Hiltunen Thoren M."/>
            <person name="Johannesson H."/>
        </authorList>
    </citation>
    <scope>NUCLEOTIDE SEQUENCE</scope>
    <source>
        <strain evidence="16">PSN243</strain>
    </source>
</reference>
<dbReference type="Gene3D" id="3.50.50.80">
    <property type="entry name" value="Ubiquitin-activating enzyme E1, inactive adenylation domain, subdomain 1"/>
    <property type="match status" value="1"/>
</dbReference>
<keyword evidence="4" id="KW-0808">Transferase</keyword>
<organism evidence="16 17">
    <name type="scientific">Podospora aff. communis PSN243</name>
    <dbReference type="NCBI Taxonomy" id="3040156"/>
    <lineage>
        <taxon>Eukaryota</taxon>
        <taxon>Fungi</taxon>
        <taxon>Dikarya</taxon>
        <taxon>Ascomycota</taxon>
        <taxon>Pezizomycotina</taxon>
        <taxon>Sordariomycetes</taxon>
        <taxon>Sordariomycetidae</taxon>
        <taxon>Sordariales</taxon>
        <taxon>Podosporaceae</taxon>
        <taxon>Podospora</taxon>
    </lineage>
</organism>
<evidence type="ECO:0000256" key="3">
    <source>
        <dbReference type="ARBA" id="ARBA00005673"/>
    </source>
</evidence>
<evidence type="ECO:0000259" key="15">
    <source>
        <dbReference type="Pfam" id="PF14732"/>
    </source>
</evidence>
<evidence type="ECO:0000313" key="16">
    <source>
        <dbReference type="EMBL" id="KAK4455231.1"/>
    </source>
</evidence>
<dbReference type="InterPro" id="IPR023318">
    <property type="entry name" value="Ub_act_enz_dom_a_sf"/>
</dbReference>
<dbReference type="Gene3D" id="3.10.290.20">
    <property type="entry name" value="Ubiquitin-like 2 activating enzyme e1b. Chain: B, domain 3"/>
    <property type="match status" value="1"/>
</dbReference>
<evidence type="ECO:0000256" key="11">
    <source>
        <dbReference type="PROSITE-ProRule" id="PRU10132"/>
    </source>
</evidence>
<keyword evidence="7" id="KW-0833">Ubl conjugation pathway</keyword>
<sequence>MEPPNGAAALVVPVAMPSLTRDSFNAQSLGRGLNAHVKQARVLMVGAGGIGCELLKNLALTGFGEVHIVDLDTIDLSNLNRQFLFRHEHIKKSKALVAKEAAQRFNPHVKIIAHHANIKDAEFNIGWFSSFKLVFNALDNLEARRHVNKMCLAADVPLIESGTTGFNGQVQVIKKGVTACYDCSPKETPKSFPVCTIRSTPSQPIHCIVWGKSYLLNEIFGASEDESAFDHSADGENANEIEELKRESAALRKIRQSVGTPEFPRMLFGKVFDTDIVRLRSMEDMWKDRKPPEPLDYDALMQRAAAAMAAKDAVLRDAQKVWSLEENLVVFHDSLERLSKRVLGTKASENGSAEAAIITFDKDDEDTLDFVAASANIRSSLFGIDRKSKFDIKQMAGNIIPAIATTNAIVAGLCVLEAFKVLKGEYDQAKEVFLTPFAPARLLGADKSREPNPECPVCGVFQKRVCVDLSRATLNDLVEDFLKTELGYGDKEISVSNDVGILYDPDETDNLAKKLADLGIKSDSFLTIADEDDEEPFVNVQLAILEATEPLPDKPIKGTWEGPIAIPTKPKKTPEPEPETNGNGHANGKHPAVEAAADARATGTTKRPHPEDLTELSTSKKAKTAPPDDDVVILDDSAGGAIVIDD</sequence>
<dbReference type="Pfam" id="PF14732">
    <property type="entry name" value="UAE_UbL"/>
    <property type="match status" value="1"/>
</dbReference>
<dbReference type="GO" id="GO:0046872">
    <property type="term" value="F:metal ion binding"/>
    <property type="evidence" value="ECO:0007669"/>
    <property type="project" value="UniProtKB-KW"/>
</dbReference>
<dbReference type="FunFam" id="1.10.10.520:FF:000003">
    <property type="entry name" value="Ubiquitin-activating enzyme E1-like"/>
    <property type="match status" value="1"/>
</dbReference>
<dbReference type="InterPro" id="IPR045886">
    <property type="entry name" value="ThiF/MoeB/HesA"/>
</dbReference>
<comment type="subcellular location">
    <subcellularLocation>
        <location evidence="1">Nucleus</location>
    </subcellularLocation>
</comment>
<dbReference type="PANTHER" id="PTHR10953:SF5">
    <property type="entry name" value="SUMO-ACTIVATING ENZYME SUBUNIT 2"/>
    <property type="match status" value="1"/>
</dbReference>
<dbReference type="GO" id="GO:0031510">
    <property type="term" value="C:SUMO activating enzyme complex"/>
    <property type="evidence" value="ECO:0007669"/>
    <property type="project" value="TreeGrafter"/>
</dbReference>
<dbReference type="GO" id="GO:0016925">
    <property type="term" value="P:protein sumoylation"/>
    <property type="evidence" value="ECO:0007669"/>
    <property type="project" value="TreeGrafter"/>
</dbReference>
<dbReference type="FunFam" id="3.10.290.20:FF:000005">
    <property type="entry name" value="Ubiquitin-activating enzyme E1-like"/>
    <property type="match status" value="1"/>
</dbReference>
<evidence type="ECO:0000256" key="12">
    <source>
        <dbReference type="SAM" id="MobiDB-lite"/>
    </source>
</evidence>
<keyword evidence="10" id="KW-0539">Nucleus</keyword>
<feature type="region of interest" description="Disordered" evidence="12">
    <location>
        <begin position="553"/>
        <end position="633"/>
    </location>
</feature>
<evidence type="ECO:0000256" key="4">
    <source>
        <dbReference type="ARBA" id="ARBA00022679"/>
    </source>
</evidence>
<feature type="domain" description="Ubiquitin/SUMO-activating enzyme ubiquitin-like" evidence="15">
    <location>
        <begin position="465"/>
        <end position="547"/>
    </location>
</feature>
<dbReference type="Pfam" id="PF00899">
    <property type="entry name" value="ThiF"/>
    <property type="match status" value="1"/>
</dbReference>
<reference evidence="16" key="2">
    <citation type="submission" date="2023-05" db="EMBL/GenBank/DDBJ databases">
        <authorList>
            <consortium name="Lawrence Berkeley National Laboratory"/>
            <person name="Steindorff A."/>
            <person name="Hensen N."/>
            <person name="Bonometti L."/>
            <person name="Westerberg I."/>
            <person name="Brannstrom I.O."/>
            <person name="Guillou S."/>
            <person name="Cros-Aarteil S."/>
            <person name="Calhoun S."/>
            <person name="Haridas S."/>
            <person name="Kuo A."/>
            <person name="Mondo S."/>
            <person name="Pangilinan J."/>
            <person name="Riley R."/>
            <person name="Labutti K."/>
            <person name="Andreopoulos B."/>
            <person name="Lipzen A."/>
            <person name="Chen C."/>
            <person name="Yanf M."/>
            <person name="Daum C."/>
            <person name="Ng V."/>
            <person name="Clum A."/>
            <person name="Ohm R."/>
            <person name="Martin F."/>
            <person name="Silar P."/>
            <person name="Natvig D."/>
            <person name="Lalanne C."/>
            <person name="Gautier V."/>
            <person name="Ament-Velasquez S.L."/>
            <person name="Kruys A."/>
            <person name="Hutchinson M.I."/>
            <person name="Powell A.J."/>
            <person name="Barry K."/>
            <person name="Miller A.N."/>
            <person name="Grigoriev I.V."/>
            <person name="Debuchy R."/>
            <person name="Gladieux P."/>
            <person name="Thoren M.H."/>
            <person name="Johannesson H."/>
        </authorList>
    </citation>
    <scope>NUCLEOTIDE SEQUENCE</scope>
    <source>
        <strain evidence="16">PSN243</strain>
    </source>
</reference>
<proteinExistence type="inferred from homology"/>
<dbReference type="InterPro" id="IPR019572">
    <property type="entry name" value="UBA_E1_SCCH"/>
</dbReference>